<dbReference type="InterPro" id="IPR055164">
    <property type="entry name" value="EDR1/CTR1/ARMC3-like_pept-like"/>
</dbReference>
<dbReference type="InterPro" id="IPR052441">
    <property type="entry name" value="Armadillo-Ser/Thr_Kinase"/>
</dbReference>
<gene>
    <name evidence="4" type="primary">LOC105269618</name>
</gene>
<dbReference type="KEGG" id="fas:105269618"/>
<dbReference type="Proteomes" id="UP000694866">
    <property type="component" value="Unplaced"/>
</dbReference>
<dbReference type="OrthoDB" id="7537227at2759"/>
<keyword evidence="1" id="KW-0677">Repeat</keyword>
<dbReference type="PANTHER" id="PTHR46618:SF1">
    <property type="entry name" value="ARMADILLO REPEAT-CONTAINING PROTEIN 3"/>
    <property type="match status" value="1"/>
</dbReference>
<keyword evidence="3" id="KW-1185">Reference proteome</keyword>
<evidence type="ECO:0000256" key="1">
    <source>
        <dbReference type="ARBA" id="ARBA00022737"/>
    </source>
</evidence>
<protein>
    <recommendedName>
        <fullName evidence="2">EDR1/CTR1/ARMC3-like peptidase-like domain-containing protein</fullName>
    </recommendedName>
</protein>
<dbReference type="Gene3D" id="1.25.10.10">
    <property type="entry name" value="Leucine-rich Repeat Variant"/>
    <property type="match status" value="2"/>
</dbReference>
<dbReference type="SUPFAM" id="SSF48371">
    <property type="entry name" value="ARM repeat"/>
    <property type="match status" value="2"/>
</dbReference>
<evidence type="ECO:0000313" key="4">
    <source>
        <dbReference type="RefSeq" id="XP_011308317.1"/>
    </source>
</evidence>
<dbReference type="Pfam" id="PF14381">
    <property type="entry name" value="EDR1_CTR1_ARMC3_pept"/>
    <property type="match status" value="1"/>
</dbReference>
<accession>A0A9R1TFP4</accession>
<dbReference type="InterPro" id="IPR016024">
    <property type="entry name" value="ARM-type_fold"/>
</dbReference>
<sequence length="720" mass="82767">MILNHESEKNHLHRFINILHNESDLAAQENLSKILRNFADDIFASYQILESPHLNSLLIGLQSVDPDVRGNCLEILDKLMANPIAVNRLSSLKWTWMRVGVSLRHLYEKIHREFRDSEGLEKLLEIFRDYNWEDLHLPVVEVLVVATGNYKTAEYFCSLINSEEVSELMNLRDPIVMQLMANLSMVPEFKRILQDFGVVQFISMNFEGELNPEIINPISSIIENICHSTAVMNELIEINVTGRLIEILKAEHIDWQMKEDAIFAIKEVISRNHKNGRSLISSNDHLSLIEITQRDVPMHVRLGLLNVINSLILRPKFRNFFVHSEIIEILSRFFNEQVADELKICTVSILSHLFIEEEARTLCLKTNFLERLCQLICTEQSLPVQSCAVQLIQQLCCDEILIDEFVRIGYLDALLKNRRVMRDIIPSWETCLQTMLSGHLPLKFAVMGRLSLNDITKNGFYVEKRHCHTFPSLKELLASRCSPIQCLYTVNFSNENISRLISGGSDSSLYWTDAFEDNDSNRICSSISLTCAERFGQLSPDPLLCQSLNMFLRILRTSEETEISFVDDEDAIDISRIESRAKLLGKFVAHKLSDVNESGECMSDKLKNHLQELRETLETSIIPIGTLRFGSYLERAVLFKIIGDRIGLPVALVRGEYGKSWVEVPLPQCHKESSRNHLPRRLLRPNYIVDLMDNPGDIIHVDSNRARQYYEYQPLGKNVD</sequence>
<dbReference type="RefSeq" id="XP_011308317.1">
    <property type="nucleotide sequence ID" value="XM_011310015.1"/>
</dbReference>
<dbReference type="AlphaFoldDB" id="A0A9R1TFP4"/>
<dbReference type="GeneID" id="105269618"/>
<organism evidence="3 4">
    <name type="scientific">Fopius arisanus</name>
    <dbReference type="NCBI Taxonomy" id="64838"/>
    <lineage>
        <taxon>Eukaryota</taxon>
        <taxon>Metazoa</taxon>
        <taxon>Ecdysozoa</taxon>
        <taxon>Arthropoda</taxon>
        <taxon>Hexapoda</taxon>
        <taxon>Insecta</taxon>
        <taxon>Pterygota</taxon>
        <taxon>Neoptera</taxon>
        <taxon>Endopterygota</taxon>
        <taxon>Hymenoptera</taxon>
        <taxon>Apocrita</taxon>
        <taxon>Ichneumonoidea</taxon>
        <taxon>Braconidae</taxon>
        <taxon>Opiinae</taxon>
        <taxon>Fopius</taxon>
    </lineage>
</organism>
<proteinExistence type="predicted"/>
<dbReference type="PANTHER" id="PTHR46618">
    <property type="entry name" value="ARMADILLO REPEAT-CONTAINING PROTEIN 3"/>
    <property type="match status" value="1"/>
</dbReference>
<evidence type="ECO:0000313" key="3">
    <source>
        <dbReference type="Proteomes" id="UP000694866"/>
    </source>
</evidence>
<reference evidence="4" key="1">
    <citation type="submission" date="2025-08" db="UniProtKB">
        <authorList>
            <consortium name="RefSeq"/>
        </authorList>
    </citation>
    <scope>IDENTIFICATION</scope>
    <source>
        <strain evidence="4">USDA-PBARC FA_bdor</strain>
        <tissue evidence="4">Whole organism</tissue>
    </source>
</reference>
<evidence type="ECO:0000259" key="2">
    <source>
        <dbReference type="Pfam" id="PF14381"/>
    </source>
</evidence>
<feature type="domain" description="EDR1/CTR1/ARMC3-like peptidase-like" evidence="2">
    <location>
        <begin position="579"/>
        <end position="699"/>
    </location>
</feature>
<dbReference type="InterPro" id="IPR011989">
    <property type="entry name" value="ARM-like"/>
</dbReference>
<name>A0A9R1TFP4_9HYME</name>